<dbReference type="CDD" id="cd00293">
    <property type="entry name" value="USP-like"/>
    <property type="match status" value="1"/>
</dbReference>
<dbReference type="InterPro" id="IPR014729">
    <property type="entry name" value="Rossmann-like_a/b/a_fold"/>
</dbReference>
<accession>A0A075WHB1</accession>
<protein>
    <submittedName>
        <fullName evidence="2">Universal stress protein UspA</fullName>
    </submittedName>
</protein>
<dbReference type="HOGENOM" id="CLU_1590778_0_0_2"/>
<dbReference type="SUPFAM" id="SSF52402">
    <property type="entry name" value="Adenine nucleotide alpha hydrolases-like"/>
    <property type="match status" value="1"/>
</dbReference>
<dbReference type="GeneID" id="24793678"/>
<dbReference type="Gene3D" id="3.40.50.620">
    <property type="entry name" value="HUPs"/>
    <property type="match status" value="1"/>
</dbReference>
<dbReference type="EMBL" id="CP006577">
    <property type="protein sequence ID" value="AIG96963.1"/>
    <property type="molecule type" value="Genomic_DNA"/>
</dbReference>
<sequence length="167" mass="19249">MKSHERGRVILVIDDTDCGRVAAERLVFMARAGFRGDVFVVFGKDIEISPIASYEKEMKIYTSLRVKASKFVEFYRERLEEAGLEVKQVKIILGNVSEEVLRLEKLLNPDLIVFGMEKRGFLKRLLRGDPYKEIIYETKAPVMVCKAGYERKDVDYEKIRCAKCVMG</sequence>
<gene>
    <name evidence="2" type="ORF">AFULGI_00001220</name>
</gene>
<feature type="domain" description="UspA" evidence="1">
    <location>
        <begin position="7"/>
        <end position="146"/>
    </location>
</feature>
<dbReference type="Pfam" id="PF00582">
    <property type="entry name" value="Usp"/>
    <property type="match status" value="1"/>
</dbReference>
<name>A0A075WHB1_ARCFL</name>
<evidence type="ECO:0000313" key="2">
    <source>
        <dbReference type="EMBL" id="AIG96963.1"/>
    </source>
</evidence>
<reference evidence="2 3" key="1">
    <citation type="submission" date="2013-07" db="EMBL/GenBank/DDBJ databases">
        <title>Genome of Archaeoglobus fulgidus.</title>
        <authorList>
            <person name="Fiebig A."/>
            <person name="Birkeland N.-K."/>
        </authorList>
    </citation>
    <scope>NUCLEOTIDE SEQUENCE [LARGE SCALE GENOMIC DNA]</scope>
    <source>
        <strain evidence="2 3">DSM 8774</strain>
    </source>
</reference>
<evidence type="ECO:0000259" key="1">
    <source>
        <dbReference type="Pfam" id="PF00582"/>
    </source>
</evidence>
<evidence type="ECO:0000313" key="3">
    <source>
        <dbReference type="Proteomes" id="UP000028501"/>
    </source>
</evidence>
<dbReference type="KEGG" id="afg:AFULGI_00001220"/>
<dbReference type="AlphaFoldDB" id="A0A075WHB1"/>
<proteinExistence type="predicted"/>
<dbReference type="Proteomes" id="UP000028501">
    <property type="component" value="Chromosome"/>
</dbReference>
<organism evidence="2 3">
    <name type="scientific">Archaeoglobus fulgidus DSM 8774</name>
    <dbReference type="NCBI Taxonomy" id="1344584"/>
    <lineage>
        <taxon>Archaea</taxon>
        <taxon>Methanobacteriati</taxon>
        <taxon>Methanobacteriota</taxon>
        <taxon>Archaeoglobi</taxon>
        <taxon>Archaeoglobales</taxon>
        <taxon>Archaeoglobaceae</taxon>
        <taxon>Archaeoglobus</taxon>
    </lineage>
</organism>
<dbReference type="RefSeq" id="WP_010877637.1">
    <property type="nucleotide sequence ID" value="NZ_CP006577.1"/>
</dbReference>
<dbReference type="InterPro" id="IPR006016">
    <property type="entry name" value="UspA"/>
</dbReference>